<dbReference type="Gene3D" id="3.40.50.1240">
    <property type="entry name" value="Phosphoglycerate mutase-like"/>
    <property type="match status" value="1"/>
</dbReference>
<feature type="binding site" evidence="2">
    <location>
        <begin position="13"/>
        <end position="20"/>
    </location>
    <ligand>
        <name>substrate</name>
    </ligand>
</feature>
<dbReference type="AlphaFoldDB" id="A0A179SPK2"/>
<dbReference type="InterPro" id="IPR013078">
    <property type="entry name" value="His_Pase_superF_clade-1"/>
</dbReference>
<feature type="binding site" evidence="2">
    <location>
        <position position="63"/>
    </location>
    <ligand>
        <name>substrate</name>
    </ligand>
</feature>
<organism evidence="3 4">
    <name type="scientific">Metabacillus litoralis</name>
    <dbReference type="NCBI Taxonomy" id="152268"/>
    <lineage>
        <taxon>Bacteria</taxon>
        <taxon>Bacillati</taxon>
        <taxon>Bacillota</taxon>
        <taxon>Bacilli</taxon>
        <taxon>Bacillales</taxon>
        <taxon>Bacillaceae</taxon>
        <taxon>Metabacillus</taxon>
    </lineage>
</organism>
<dbReference type="InterPro" id="IPR051695">
    <property type="entry name" value="Phosphoglycerate_Mutase"/>
</dbReference>
<dbReference type="GO" id="GO:0005829">
    <property type="term" value="C:cytosol"/>
    <property type="evidence" value="ECO:0007669"/>
    <property type="project" value="TreeGrafter"/>
</dbReference>
<name>A0A179SPK2_9BACI</name>
<evidence type="ECO:0000256" key="1">
    <source>
        <dbReference type="ARBA" id="ARBA00022801"/>
    </source>
</evidence>
<keyword evidence="1" id="KW-0378">Hydrolase</keyword>
<dbReference type="Proteomes" id="UP000078534">
    <property type="component" value="Unassembled WGS sequence"/>
</dbReference>
<dbReference type="OrthoDB" id="9783269at2"/>
<dbReference type="STRING" id="152268.A6K24_12125"/>
<dbReference type="GO" id="GO:0004331">
    <property type="term" value="F:fructose-2,6-bisphosphate 2-phosphatase activity"/>
    <property type="evidence" value="ECO:0007669"/>
    <property type="project" value="TreeGrafter"/>
</dbReference>
<evidence type="ECO:0008006" key="5">
    <source>
        <dbReference type="Google" id="ProtNLM"/>
    </source>
</evidence>
<accession>A0A179SPK2</accession>
<gene>
    <name evidence="3" type="ORF">A6K24_12125</name>
</gene>
<dbReference type="GO" id="GO:0045820">
    <property type="term" value="P:negative regulation of glycolytic process"/>
    <property type="evidence" value="ECO:0007669"/>
    <property type="project" value="TreeGrafter"/>
</dbReference>
<dbReference type="PANTHER" id="PTHR46517:SF1">
    <property type="entry name" value="FRUCTOSE-2,6-BISPHOSPHATASE TIGAR"/>
    <property type="match status" value="1"/>
</dbReference>
<dbReference type="PANTHER" id="PTHR46517">
    <property type="entry name" value="FRUCTOSE-2,6-BISPHOSPHATASE TIGAR"/>
    <property type="match status" value="1"/>
</dbReference>
<protein>
    <recommendedName>
        <fullName evidence="5">Alpha-ribazole phosphatase</fullName>
    </recommendedName>
</protein>
<dbReference type="CDD" id="cd07067">
    <property type="entry name" value="HP_PGM_like"/>
    <property type="match status" value="1"/>
</dbReference>
<evidence type="ECO:0000313" key="4">
    <source>
        <dbReference type="Proteomes" id="UP000078534"/>
    </source>
</evidence>
<sequence>MGSFHTIDVYLVRHGVTSWNIEKRYLGHTDEPLVEHELYKLNPLRSSLKEIPFDRYYSSDLKRCTETFRYLIGDKLVCLDSRIRELDFGKWEGMTYEMLKGDVSYQDWLNNWEHIAPPGGETLAQLNARINAFLADLLIQNKDHNSNVLILTHGGVIRAILKNFEQTKSFWELMIQHGKAYHLSFQQQKGEWVCNSLSVVPIQEKEN</sequence>
<keyword evidence="4" id="KW-1185">Reference proteome</keyword>
<dbReference type="EMBL" id="LWSG01000044">
    <property type="protein sequence ID" value="OAS82859.1"/>
    <property type="molecule type" value="Genomic_DNA"/>
</dbReference>
<evidence type="ECO:0000313" key="3">
    <source>
        <dbReference type="EMBL" id="OAS82859.1"/>
    </source>
</evidence>
<dbReference type="SUPFAM" id="SSF53254">
    <property type="entry name" value="Phosphoglycerate mutase-like"/>
    <property type="match status" value="1"/>
</dbReference>
<proteinExistence type="predicted"/>
<comment type="caution">
    <text evidence="3">The sequence shown here is derived from an EMBL/GenBank/DDBJ whole genome shotgun (WGS) entry which is preliminary data.</text>
</comment>
<evidence type="ECO:0000256" key="2">
    <source>
        <dbReference type="PIRSR" id="PIRSR613078-2"/>
    </source>
</evidence>
<dbReference type="SMART" id="SM00855">
    <property type="entry name" value="PGAM"/>
    <property type="match status" value="1"/>
</dbReference>
<dbReference type="GO" id="GO:0043456">
    <property type="term" value="P:regulation of pentose-phosphate shunt"/>
    <property type="evidence" value="ECO:0007669"/>
    <property type="project" value="TreeGrafter"/>
</dbReference>
<dbReference type="RefSeq" id="WP_066339526.1">
    <property type="nucleotide sequence ID" value="NZ_LWSG01000044.1"/>
</dbReference>
<dbReference type="InterPro" id="IPR029033">
    <property type="entry name" value="His_PPase_superfam"/>
</dbReference>
<dbReference type="Pfam" id="PF00300">
    <property type="entry name" value="His_Phos_1"/>
    <property type="match status" value="1"/>
</dbReference>
<reference evidence="4" key="1">
    <citation type="submission" date="2016-04" db="EMBL/GenBank/DDBJ databases">
        <authorList>
            <person name="Lyu Z."/>
            <person name="Lyu W."/>
        </authorList>
    </citation>
    <scope>NUCLEOTIDE SEQUENCE [LARGE SCALE GENOMIC DNA]</scope>
    <source>
        <strain evidence="4">C44</strain>
    </source>
</reference>